<dbReference type="InterPro" id="IPR036388">
    <property type="entry name" value="WH-like_DNA-bd_sf"/>
</dbReference>
<feature type="domain" description="HTH luxR-type" evidence="4">
    <location>
        <begin position="17"/>
        <end position="82"/>
    </location>
</feature>
<keyword evidence="6" id="KW-1185">Reference proteome</keyword>
<evidence type="ECO:0000313" key="6">
    <source>
        <dbReference type="Proteomes" id="UP001230156"/>
    </source>
</evidence>
<protein>
    <submittedName>
        <fullName evidence="5">Helix-turn-helix transcriptional regulator</fullName>
    </submittedName>
</protein>
<evidence type="ECO:0000313" key="5">
    <source>
        <dbReference type="EMBL" id="MDQ7250442.1"/>
    </source>
</evidence>
<dbReference type="PANTHER" id="PTHR44688">
    <property type="entry name" value="DNA-BINDING TRANSCRIPTIONAL ACTIVATOR DEVR_DOSR"/>
    <property type="match status" value="1"/>
</dbReference>
<evidence type="ECO:0000256" key="3">
    <source>
        <dbReference type="ARBA" id="ARBA00023163"/>
    </source>
</evidence>
<keyword evidence="1" id="KW-0805">Transcription regulation</keyword>
<evidence type="ECO:0000259" key="4">
    <source>
        <dbReference type="PROSITE" id="PS50043"/>
    </source>
</evidence>
<organism evidence="5 6">
    <name type="scientific">Dongia sedimenti</name>
    <dbReference type="NCBI Taxonomy" id="3064282"/>
    <lineage>
        <taxon>Bacteria</taxon>
        <taxon>Pseudomonadati</taxon>
        <taxon>Pseudomonadota</taxon>
        <taxon>Alphaproteobacteria</taxon>
        <taxon>Rhodospirillales</taxon>
        <taxon>Dongiaceae</taxon>
        <taxon>Dongia</taxon>
    </lineage>
</organism>
<dbReference type="PROSITE" id="PS50043">
    <property type="entry name" value="HTH_LUXR_2"/>
    <property type="match status" value="1"/>
</dbReference>
<evidence type="ECO:0000256" key="1">
    <source>
        <dbReference type="ARBA" id="ARBA00023015"/>
    </source>
</evidence>
<dbReference type="Proteomes" id="UP001230156">
    <property type="component" value="Unassembled WGS sequence"/>
</dbReference>
<dbReference type="Pfam" id="PF00196">
    <property type="entry name" value="GerE"/>
    <property type="match status" value="1"/>
</dbReference>
<comment type="caution">
    <text evidence="5">The sequence shown here is derived from an EMBL/GenBank/DDBJ whole genome shotgun (WGS) entry which is preliminary data.</text>
</comment>
<dbReference type="SUPFAM" id="SSF46894">
    <property type="entry name" value="C-terminal effector domain of the bipartite response regulators"/>
    <property type="match status" value="1"/>
</dbReference>
<dbReference type="PANTHER" id="PTHR44688:SF16">
    <property type="entry name" value="DNA-BINDING TRANSCRIPTIONAL ACTIVATOR DEVR_DOSR"/>
    <property type="match status" value="1"/>
</dbReference>
<dbReference type="SMART" id="SM00421">
    <property type="entry name" value="HTH_LUXR"/>
    <property type="match status" value="1"/>
</dbReference>
<evidence type="ECO:0000256" key="2">
    <source>
        <dbReference type="ARBA" id="ARBA00023125"/>
    </source>
</evidence>
<dbReference type="EMBL" id="JAUYVI010000007">
    <property type="protein sequence ID" value="MDQ7250442.1"/>
    <property type="molecule type" value="Genomic_DNA"/>
</dbReference>
<dbReference type="RefSeq" id="WP_379959729.1">
    <property type="nucleotide sequence ID" value="NZ_JAUYVI010000007.1"/>
</dbReference>
<dbReference type="CDD" id="cd06170">
    <property type="entry name" value="LuxR_C_like"/>
    <property type="match status" value="1"/>
</dbReference>
<sequence length="89" mass="10126">MAIYFHRHAKRLLQGSRVVHGVTLTRRELQCLEWAARGMSARNIGQTLGITRRTAAFHLDNVRMKLDVRTIQQAVALLAEARALHRPEA</sequence>
<proteinExistence type="predicted"/>
<name>A0ABU0YRU2_9PROT</name>
<reference evidence="6" key="1">
    <citation type="submission" date="2023-08" db="EMBL/GenBank/DDBJ databases">
        <title>Rhodospirillaceae gen. nov., a novel taxon isolated from the Yangtze River Yuezi River estuary sludge.</title>
        <authorList>
            <person name="Ruan L."/>
        </authorList>
    </citation>
    <scope>NUCLEOTIDE SEQUENCE [LARGE SCALE GENOMIC DNA]</scope>
    <source>
        <strain evidence="6">R-7</strain>
    </source>
</reference>
<gene>
    <name evidence="5" type="ORF">Q8A70_22320</name>
</gene>
<dbReference type="PRINTS" id="PR00038">
    <property type="entry name" value="HTHLUXR"/>
</dbReference>
<keyword evidence="2" id="KW-0238">DNA-binding</keyword>
<dbReference type="InterPro" id="IPR016032">
    <property type="entry name" value="Sig_transdc_resp-reg_C-effctor"/>
</dbReference>
<dbReference type="InterPro" id="IPR000792">
    <property type="entry name" value="Tscrpt_reg_LuxR_C"/>
</dbReference>
<keyword evidence="3" id="KW-0804">Transcription</keyword>
<dbReference type="Gene3D" id="1.10.10.10">
    <property type="entry name" value="Winged helix-like DNA-binding domain superfamily/Winged helix DNA-binding domain"/>
    <property type="match status" value="1"/>
</dbReference>
<accession>A0ABU0YRU2</accession>